<keyword evidence="3" id="KW-1185">Reference proteome</keyword>
<gene>
    <name evidence="2" type="ORF">EG856_01675</name>
</gene>
<dbReference type="GO" id="GO:0006508">
    <property type="term" value="P:proteolysis"/>
    <property type="evidence" value="ECO:0007669"/>
    <property type="project" value="InterPro"/>
</dbReference>
<name>A0A4P6MTF9_9BACT</name>
<dbReference type="InterPro" id="IPR034074">
    <property type="entry name" value="Y4bN_pept_dom"/>
</dbReference>
<sequence>MRNKILELRGKAFEQQNKTNSGFALATMKPRSTLTTQFFNEIIDKLSKILDFWQSETRPFKNILINVFYNKIVAKSNRISTLLTGVNSSSSIVGAKFNDSKTKHIITYCISIEKLVQNLEDIKNVVLILTKEFNNVINEAIFKDNTYIEKINFEQYSISKSKFKGIVADLSYIDDFDIPSSKINIQSSVVSLYKTDVDAKIILKELGINLISSKFLDENTVYLTNEEMNILFDKAPYLILMSVKDQLKLPIIEVNKQKNTDDSVQTFRIKDPENEPVIGVIDTLFDKNVYFSKWVEYIEMIDDNIPKSPQDYVHGTLVSSIIVDGCTFNPKLDDGCGNFRVKHFGVALSRGFSSFSLIKKIKTIVAQNLEIKVWNLCLGSSEEINQNFISVVGATLDEIQYEYDVIFIIAGTNKTTNSNSERIGSPADSINSIVVNSVDMNRVSADYTRKGLALSFFSKPDVSYYGGTNEEPIRTCGPLGEYLKCGTSFAAPWISRKVAYLIHILGLSKELAKALIIDSAREWNSDISPEQIALTGHGVVPLKISDIIKTKQDEIKFFVQDVSEKWNTYNYFFPIPLNSKNNYPFFVRLTMCYFPKCSRLQGVDYTNTELNVHFGRISDKNKIIDIKNDKQNQDEEFLDSDVRLLEGTAREHFRKWDNVKYIVEKISNRKKAKISFSNKNWGMEIKTNNRLHYEDGVGLKFGVIVTLKEINGKNRIDEFIRNCQLNGWIVNKIDVEQKIKINQKMEQEIELI</sequence>
<dbReference type="KEGG" id="mphi:EG856_01675"/>
<dbReference type="OrthoDB" id="9759014at2"/>
<dbReference type="Pfam" id="PF00082">
    <property type="entry name" value="Peptidase_S8"/>
    <property type="match status" value="1"/>
</dbReference>
<organism evidence="2 3">
    <name type="scientific">Mycoplasmopsis phocirhinis</name>
    <dbReference type="NCBI Taxonomy" id="142650"/>
    <lineage>
        <taxon>Bacteria</taxon>
        <taxon>Bacillati</taxon>
        <taxon>Mycoplasmatota</taxon>
        <taxon>Mycoplasmoidales</taxon>
        <taxon>Metamycoplasmataceae</taxon>
        <taxon>Mycoplasmopsis</taxon>
    </lineage>
</organism>
<dbReference type="SUPFAM" id="SSF52743">
    <property type="entry name" value="Subtilisin-like"/>
    <property type="match status" value="1"/>
</dbReference>
<feature type="domain" description="Peptidase S8/S53" evidence="1">
    <location>
        <begin position="275"/>
        <end position="521"/>
    </location>
</feature>
<dbReference type="Proteomes" id="UP000289326">
    <property type="component" value="Chromosome"/>
</dbReference>
<dbReference type="RefSeq" id="WP_130429404.1">
    <property type="nucleotide sequence ID" value="NZ_CP034841.1"/>
</dbReference>
<accession>A0A4P6MTF9</accession>
<dbReference type="CDD" id="cd04847">
    <property type="entry name" value="Peptidases_S8_Subtilisin_like_2"/>
    <property type="match status" value="1"/>
</dbReference>
<evidence type="ECO:0000313" key="2">
    <source>
        <dbReference type="EMBL" id="QBF34627.1"/>
    </source>
</evidence>
<proteinExistence type="predicted"/>
<dbReference type="EMBL" id="CP034841">
    <property type="protein sequence ID" value="QBF34627.1"/>
    <property type="molecule type" value="Genomic_DNA"/>
</dbReference>
<reference evidence="2 3" key="1">
    <citation type="submission" date="2019-01" db="EMBL/GenBank/DDBJ databases">
        <title>Complete sequence and annotation of the Mycoplasma phocirhinis strain 852T genome.</title>
        <authorList>
            <person name="Frasca S.Jr."/>
            <person name="Kutish G.F."/>
            <person name="Castellanos Gell J."/>
            <person name="Michaels D.L."/>
            <person name="Brown D.R."/>
        </authorList>
    </citation>
    <scope>NUCLEOTIDE SEQUENCE [LARGE SCALE GENOMIC DNA]</scope>
    <source>
        <strain evidence="2 3">852</strain>
    </source>
</reference>
<dbReference type="InterPro" id="IPR000209">
    <property type="entry name" value="Peptidase_S8/S53_dom"/>
</dbReference>
<dbReference type="InterPro" id="IPR036852">
    <property type="entry name" value="Peptidase_S8/S53_dom_sf"/>
</dbReference>
<evidence type="ECO:0000313" key="3">
    <source>
        <dbReference type="Proteomes" id="UP000289326"/>
    </source>
</evidence>
<dbReference type="GO" id="GO:0004252">
    <property type="term" value="F:serine-type endopeptidase activity"/>
    <property type="evidence" value="ECO:0007669"/>
    <property type="project" value="InterPro"/>
</dbReference>
<protein>
    <submittedName>
        <fullName evidence="2">S8 family peptidase</fullName>
    </submittedName>
</protein>
<evidence type="ECO:0000259" key="1">
    <source>
        <dbReference type="Pfam" id="PF00082"/>
    </source>
</evidence>
<dbReference type="AlphaFoldDB" id="A0A4P6MTF9"/>
<dbReference type="Gene3D" id="3.40.50.200">
    <property type="entry name" value="Peptidase S8/S53 domain"/>
    <property type="match status" value="1"/>
</dbReference>